<evidence type="ECO:0000256" key="2">
    <source>
        <dbReference type="ARBA" id="ARBA00022692"/>
    </source>
</evidence>
<keyword evidence="4 6" id="KW-0472">Membrane</keyword>
<dbReference type="GO" id="GO:0007189">
    <property type="term" value="P:adenylate cyclase-activating G protein-coupled receptor signaling pathway"/>
    <property type="evidence" value="ECO:0007669"/>
    <property type="project" value="TreeGrafter"/>
</dbReference>
<feature type="compositionally biased region" description="Polar residues" evidence="5">
    <location>
        <begin position="285"/>
        <end position="296"/>
    </location>
</feature>
<organism evidence="8 9">
    <name type="scientific">Xylaria hypoxylon</name>
    <dbReference type="NCBI Taxonomy" id="37992"/>
    <lineage>
        <taxon>Eukaryota</taxon>
        <taxon>Fungi</taxon>
        <taxon>Dikarya</taxon>
        <taxon>Ascomycota</taxon>
        <taxon>Pezizomycotina</taxon>
        <taxon>Sordariomycetes</taxon>
        <taxon>Xylariomycetidae</taxon>
        <taxon>Xylariales</taxon>
        <taxon>Xylariaceae</taxon>
        <taxon>Xylaria</taxon>
    </lineage>
</organism>
<dbReference type="Pfam" id="PF05462">
    <property type="entry name" value="Dicty_CAR"/>
    <property type="match status" value="1"/>
</dbReference>
<feature type="domain" description="G-protein coupled receptors family 2 profile 2" evidence="7">
    <location>
        <begin position="22"/>
        <end position="372"/>
    </location>
</feature>
<dbReference type="PANTHER" id="PTHR23112:SF22">
    <property type="entry name" value="G-PROTEIN COUPLED RECEPTOR"/>
    <property type="match status" value="1"/>
</dbReference>
<dbReference type="InterPro" id="IPR017981">
    <property type="entry name" value="GPCR_2-like_7TM"/>
</dbReference>
<evidence type="ECO:0000313" key="9">
    <source>
        <dbReference type="Proteomes" id="UP000297716"/>
    </source>
</evidence>
<dbReference type="OrthoDB" id="18453at2759"/>
<comment type="subcellular location">
    <subcellularLocation>
        <location evidence="1">Membrane</location>
        <topology evidence="1">Multi-pass membrane protein</topology>
    </subcellularLocation>
</comment>
<feature type="transmembrane region" description="Helical" evidence="6">
    <location>
        <begin position="351"/>
        <end position="376"/>
    </location>
</feature>
<evidence type="ECO:0000256" key="5">
    <source>
        <dbReference type="SAM" id="MobiDB-lite"/>
    </source>
</evidence>
<proteinExistence type="predicted"/>
<keyword evidence="3 6" id="KW-1133">Transmembrane helix</keyword>
<gene>
    <name evidence="8" type="ORF">E0Z10_g5349</name>
</gene>
<comment type="caution">
    <text evidence="8">The sequence shown here is derived from an EMBL/GenBank/DDBJ whole genome shotgun (WGS) entry which is preliminary data.</text>
</comment>
<feature type="transmembrane region" description="Helical" evidence="6">
    <location>
        <begin position="309"/>
        <end position="331"/>
    </location>
</feature>
<dbReference type="Proteomes" id="UP000297716">
    <property type="component" value="Unassembled WGS sequence"/>
</dbReference>
<feature type="transmembrane region" description="Helical" evidence="6">
    <location>
        <begin position="102"/>
        <end position="120"/>
    </location>
</feature>
<evidence type="ECO:0000256" key="1">
    <source>
        <dbReference type="ARBA" id="ARBA00004141"/>
    </source>
</evidence>
<evidence type="ECO:0000259" key="7">
    <source>
        <dbReference type="PROSITE" id="PS50261"/>
    </source>
</evidence>
<name>A0A4Z0YGE7_9PEZI</name>
<sequence>MPNKILSKESLTFPSPDALRAITVIERVGSVFSLLGCIFIIVTFLSSSAFRKPVNRLVFYASFGNMAVNVGTLIAREYVDEENSVGCQIQGFLIQQFLPSDALWAFAMAFNVYLTFYFKFDAEKLKRMEKWYLLICYGVPLPPALIFVFISTKSRGRIYGDAILWCWVGASWDILRVATFYGPIWIIILATFFIYIRAGREIYLKRRQLRQADSSSHGGHDYEMSKLDEISPTKTTEISVTTESAAQTGQKTEVDLHRDIESKADSGPGAYSITISAREPPPVLSSINTSTNASQSKARRRKNHEAGGAAWAYTKCAILFFTALLVTWIPSSTNRVYSLVHGGQTVVLLEILSAIVLPLQGFWNAIIYLVTSWAAVKLFFSEVMHRVTNGNSPSDYAGSPKDQRHHSFTLRSRNRKGEDTDSMTELAGNAIPMPKSS</sequence>
<reference evidence="8 9" key="1">
    <citation type="submission" date="2019-03" db="EMBL/GenBank/DDBJ databases">
        <title>Draft genome sequence of Xylaria hypoxylon DSM 108379, a ubiquitous saprotrophic-parasitic fungi on hardwood.</title>
        <authorList>
            <person name="Buettner E."/>
            <person name="Leonhardt S."/>
            <person name="Gebauer A.M."/>
            <person name="Liers C."/>
            <person name="Hofrichter M."/>
            <person name="Kellner H."/>
        </authorList>
    </citation>
    <scope>NUCLEOTIDE SEQUENCE [LARGE SCALE GENOMIC DNA]</scope>
    <source>
        <strain evidence="8 9">DSM 108379</strain>
    </source>
</reference>
<accession>A0A4Z0YGE7</accession>
<evidence type="ECO:0000256" key="4">
    <source>
        <dbReference type="ARBA" id="ARBA00023136"/>
    </source>
</evidence>
<dbReference type="AlphaFoldDB" id="A0A4Z0YGE7"/>
<feature type="transmembrane region" description="Helical" evidence="6">
    <location>
        <begin position="132"/>
        <end position="150"/>
    </location>
</feature>
<feature type="transmembrane region" description="Helical" evidence="6">
    <location>
        <begin position="20"/>
        <end position="45"/>
    </location>
</feature>
<dbReference type="PROSITE" id="PS50261">
    <property type="entry name" value="G_PROTEIN_RECEP_F2_4"/>
    <property type="match status" value="1"/>
</dbReference>
<dbReference type="GO" id="GO:0004930">
    <property type="term" value="F:G protein-coupled receptor activity"/>
    <property type="evidence" value="ECO:0007669"/>
    <property type="project" value="TreeGrafter"/>
</dbReference>
<keyword evidence="9" id="KW-1185">Reference proteome</keyword>
<protein>
    <recommendedName>
        <fullName evidence="7">G-protein coupled receptors family 2 profile 2 domain-containing protein</fullName>
    </recommendedName>
</protein>
<keyword evidence="2 6" id="KW-0812">Transmembrane</keyword>
<dbReference type="GO" id="GO:0005886">
    <property type="term" value="C:plasma membrane"/>
    <property type="evidence" value="ECO:0007669"/>
    <property type="project" value="TreeGrafter"/>
</dbReference>
<feature type="region of interest" description="Disordered" evidence="5">
    <location>
        <begin position="281"/>
        <end position="301"/>
    </location>
</feature>
<dbReference type="Gene3D" id="1.20.1070.10">
    <property type="entry name" value="Rhodopsin 7-helix transmembrane proteins"/>
    <property type="match status" value="1"/>
</dbReference>
<dbReference type="PANTHER" id="PTHR23112">
    <property type="entry name" value="G PROTEIN-COUPLED RECEPTOR 157-RELATED"/>
    <property type="match status" value="1"/>
</dbReference>
<dbReference type="CDD" id="cd13952">
    <property type="entry name" value="7tm_classB"/>
    <property type="match status" value="1"/>
</dbReference>
<evidence type="ECO:0000256" key="6">
    <source>
        <dbReference type="SAM" id="Phobius"/>
    </source>
</evidence>
<evidence type="ECO:0000313" key="8">
    <source>
        <dbReference type="EMBL" id="TGJ83399.1"/>
    </source>
</evidence>
<dbReference type="SUPFAM" id="SSF81321">
    <property type="entry name" value="Family A G protein-coupled receptor-like"/>
    <property type="match status" value="1"/>
</dbReference>
<dbReference type="STRING" id="37992.A0A4Z0YGE7"/>
<feature type="transmembrane region" description="Helical" evidence="6">
    <location>
        <begin position="180"/>
        <end position="198"/>
    </location>
</feature>
<dbReference type="GO" id="GO:0007166">
    <property type="term" value="P:cell surface receptor signaling pathway"/>
    <property type="evidence" value="ECO:0007669"/>
    <property type="project" value="InterPro"/>
</dbReference>
<feature type="compositionally biased region" description="Basic residues" evidence="5">
    <location>
        <begin position="403"/>
        <end position="414"/>
    </location>
</feature>
<dbReference type="EMBL" id="SKBN01000095">
    <property type="protein sequence ID" value="TGJ83399.1"/>
    <property type="molecule type" value="Genomic_DNA"/>
</dbReference>
<evidence type="ECO:0000256" key="3">
    <source>
        <dbReference type="ARBA" id="ARBA00022989"/>
    </source>
</evidence>
<feature type="region of interest" description="Disordered" evidence="5">
    <location>
        <begin position="391"/>
        <end position="437"/>
    </location>
</feature>